<evidence type="ECO:0000313" key="1">
    <source>
        <dbReference type="EMBL" id="KKK66784.1"/>
    </source>
</evidence>
<proteinExistence type="predicted"/>
<reference evidence="1" key="1">
    <citation type="journal article" date="2015" name="Nature">
        <title>Complex archaea that bridge the gap between prokaryotes and eukaryotes.</title>
        <authorList>
            <person name="Spang A."/>
            <person name="Saw J.H."/>
            <person name="Jorgensen S.L."/>
            <person name="Zaremba-Niedzwiedzka K."/>
            <person name="Martijn J."/>
            <person name="Lind A.E."/>
            <person name="van Eijk R."/>
            <person name="Schleper C."/>
            <person name="Guy L."/>
            <person name="Ettema T.J."/>
        </authorList>
    </citation>
    <scope>NUCLEOTIDE SEQUENCE</scope>
</reference>
<dbReference type="EMBL" id="LAZR01059914">
    <property type="protein sequence ID" value="KKK66784.1"/>
    <property type="molecule type" value="Genomic_DNA"/>
</dbReference>
<feature type="non-terminal residue" evidence="1">
    <location>
        <position position="119"/>
    </location>
</feature>
<organism evidence="1">
    <name type="scientific">marine sediment metagenome</name>
    <dbReference type="NCBI Taxonomy" id="412755"/>
    <lineage>
        <taxon>unclassified sequences</taxon>
        <taxon>metagenomes</taxon>
        <taxon>ecological metagenomes</taxon>
    </lineage>
</organism>
<sequence>MYLRNYLIYINIVYILNFVNSVLEEFLKESGEFIEDYKERLTQIKGSRRWNILSKRLFDKMFRIDVIINKGLAMNFIEASENTRDGKVVRRKNWDEGTKMWWDAGEKCMLANTPYGKQD</sequence>
<dbReference type="AlphaFoldDB" id="A0A0F8ZK43"/>
<comment type="caution">
    <text evidence="1">The sequence shown here is derived from an EMBL/GenBank/DDBJ whole genome shotgun (WGS) entry which is preliminary data.</text>
</comment>
<protein>
    <submittedName>
        <fullName evidence="1">Uncharacterized protein</fullName>
    </submittedName>
</protein>
<gene>
    <name evidence="1" type="ORF">LCGC14_2960600</name>
</gene>
<accession>A0A0F8ZK43</accession>
<name>A0A0F8ZK43_9ZZZZ</name>